<organism evidence="3 4">
    <name type="scientific">Rhodovulum marinum</name>
    <dbReference type="NCBI Taxonomy" id="320662"/>
    <lineage>
        <taxon>Bacteria</taxon>
        <taxon>Pseudomonadati</taxon>
        <taxon>Pseudomonadota</taxon>
        <taxon>Alphaproteobacteria</taxon>
        <taxon>Rhodobacterales</taxon>
        <taxon>Paracoccaceae</taxon>
        <taxon>Rhodovulum</taxon>
    </lineage>
</organism>
<name>A0A4R2PZX5_9RHOB</name>
<feature type="domain" description="HTH LytTR-type" evidence="2">
    <location>
        <begin position="158"/>
        <end position="245"/>
    </location>
</feature>
<dbReference type="SMART" id="SM00850">
    <property type="entry name" value="LytTR"/>
    <property type="match status" value="1"/>
</dbReference>
<keyword evidence="4" id="KW-1185">Reference proteome</keyword>
<reference evidence="3 4" key="1">
    <citation type="submission" date="2019-03" db="EMBL/GenBank/DDBJ databases">
        <title>Genomic Encyclopedia of Type Strains, Phase IV (KMG-IV): sequencing the most valuable type-strain genomes for metagenomic binning, comparative biology and taxonomic classification.</title>
        <authorList>
            <person name="Goeker M."/>
        </authorList>
    </citation>
    <scope>NUCLEOTIDE SEQUENCE [LARGE SCALE GENOMIC DNA]</scope>
    <source>
        <strain evidence="3 4">DSM 18063</strain>
    </source>
</reference>
<dbReference type="GO" id="GO:0003677">
    <property type="term" value="F:DNA binding"/>
    <property type="evidence" value="ECO:0007669"/>
    <property type="project" value="InterPro"/>
</dbReference>
<comment type="caution">
    <text evidence="3">The sequence shown here is derived from an EMBL/GenBank/DDBJ whole genome shotgun (WGS) entry which is preliminary data.</text>
</comment>
<keyword evidence="1" id="KW-0812">Transmembrane</keyword>
<dbReference type="PROSITE" id="PS50930">
    <property type="entry name" value="HTH_LYTTR"/>
    <property type="match status" value="1"/>
</dbReference>
<feature type="transmembrane region" description="Helical" evidence="1">
    <location>
        <begin position="75"/>
        <end position="96"/>
    </location>
</feature>
<keyword evidence="1" id="KW-0472">Membrane</keyword>
<sequence length="248" mass="26281">MFEDFNRVLFHPSTVLLWLGLSLLLALSGPFGTYAAPLLDRMAAWPLLVGAGLAGGVALRVGLRRHLPGLGPWPRAAVKAGVLAVVFAPFALRLTAGMGPAEAQRAGAIALAEAALVIFLLSLGLCALRAILVPRATPVAGSEPALMARLPAGRRGPLIRLSSSDHYVRVVTEKGSSDVLIRFADAIAELDGAEGLRVHRSHWVAARAVIGARTENGRLFLRLCDGSEVPVSRRYRPEVEARGLGLRA</sequence>
<feature type="transmembrane region" description="Helical" evidence="1">
    <location>
        <begin position="45"/>
        <end position="63"/>
    </location>
</feature>
<protein>
    <submittedName>
        <fullName evidence="3">LytTR family transcriptional regulator</fullName>
    </submittedName>
</protein>
<proteinExistence type="predicted"/>
<feature type="transmembrane region" description="Helical" evidence="1">
    <location>
        <begin position="108"/>
        <end position="128"/>
    </location>
</feature>
<evidence type="ECO:0000256" key="1">
    <source>
        <dbReference type="SAM" id="Phobius"/>
    </source>
</evidence>
<dbReference type="Gene3D" id="2.40.50.1020">
    <property type="entry name" value="LytTr DNA-binding domain"/>
    <property type="match status" value="1"/>
</dbReference>
<gene>
    <name evidence="3" type="ORF">EV662_10470</name>
</gene>
<dbReference type="AlphaFoldDB" id="A0A4R2PZX5"/>
<evidence type="ECO:0000313" key="4">
    <source>
        <dbReference type="Proteomes" id="UP000294835"/>
    </source>
</evidence>
<keyword evidence="1" id="KW-1133">Transmembrane helix</keyword>
<dbReference type="Proteomes" id="UP000294835">
    <property type="component" value="Unassembled WGS sequence"/>
</dbReference>
<dbReference type="RefSeq" id="WP_132461665.1">
    <property type="nucleotide sequence ID" value="NZ_SLXP01000004.1"/>
</dbReference>
<dbReference type="InterPro" id="IPR007492">
    <property type="entry name" value="LytTR_DNA-bd_dom"/>
</dbReference>
<accession>A0A4R2PZX5</accession>
<evidence type="ECO:0000259" key="2">
    <source>
        <dbReference type="PROSITE" id="PS50930"/>
    </source>
</evidence>
<evidence type="ECO:0000313" key="3">
    <source>
        <dbReference type="EMBL" id="TCP41727.1"/>
    </source>
</evidence>
<dbReference type="Pfam" id="PF04397">
    <property type="entry name" value="LytTR"/>
    <property type="match status" value="1"/>
</dbReference>
<dbReference type="EMBL" id="SLXP01000004">
    <property type="protein sequence ID" value="TCP41727.1"/>
    <property type="molecule type" value="Genomic_DNA"/>
</dbReference>
<dbReference type="OrthoDB" id="7028951at2"/>